<feature type="non-terminal residue" evidence="2">
    <location>
        <position position="1"/>
    </location>
</feature>
<accession>A0ABQ9VEE2</accession>
<feature type="compositionally biased region" description="Basic and acidic residues" evidence="1">
    <location>
        <begin position="38"/>
        <end position="63"/>
    </location>
</feature>
<proteinExistence type="predicted"/>
<name>A0ABQ9VEE2_SAGOE</name>
<keyword evidence="3" id="KW-1185">Reference proteome</keyword>
<feature type="non-terminal residue" evidence="2">
    <location>
        <position position="63"/>
    </location>
</feature>
<protein>
    <submittedName>
        <fullName evidence="2">Uncharacterized protein</fullName>
    </submittedName>
</protein>
<evidence type="ECO:0000313" key="2">
    <source>
        <dbReference type="EMBL" id="KAK2107741.1"/>
    </source>
</evidence>
<organism evidence="2 3">
    <name type="scientific">Saguinus oedipus</name>
    <name type="common">Cotton-top tamarin</name>
    <name type="synonym">Oedipomidas oedipus</name>
    <dbReference type="NCBI Taxonomy" id="9490"/>
    <lineage>
        <taxon>Eukaryota</taxon>
        <taxon>Metazoa</taxon>
        <taxon>Chordata</taxon>
        <taxon>Craniata</taxon>
        <taxon>Vertebrata</taxon>
        <taxon>Euteleostomi</taxon>
        <taxon>Mammalia</taxon>
        <taxon>Eutheria</taxon>
        <taxon>Euarchontoglires</taxon>
        <taxon>Primates</taxon>
        <taxon>Haplorrhini</taxon>
        <taxon>Platyrrhini</taxon>
        <taxon>Cebidae</taxon>
        <taxon>Callitrichinae</taxon>
        <taxon>Saguinus</taxon>
    </lineage>
</organism>
<feature type="region of interest" description="Disordered" evidence="1">
    <location>
        <begin position="29"/>
        <end position="63"/>
    </location>
</feature>
<dbReference type="Proteomes" id="UP001266305">
    <property type="component" value="Unassembled WGS sequence"/>
</dbReference>
<reference evidence="2 3" key="1">
    <citation type="submission" date="2023-05" db="EMBL/GenBank/DDBJ databases">
        <title>B98-5 Cell Line De Novo Hybrid Assembly: An Optical Mapping Approach.</title>
        <authorList>
            <person name="Kananen K."/>
            <person name="Auerbach J.A."/>
            <person name="Kautto E."/>
            <person name="Blachly J.S."/>
        </authorList>
    </citation>
    <scope>NUCLEOTIDE SEQUENCE [LARGE SCALE GENOMIC DNA]</scope>
    <source>
        <strain evidence="2">B95-8</strain>
        <tissue evidence="2">Cell line</tissue>
    </source>
</reference>
<gene>
    <name evidence="2" type="ORF">P7K49_012906</name>
</gene>
<evidence type="ECO:0000313" key="3">
    <source>
        <dbReference type="Proteomes" id="UP001266305"/>
    </source>
</evidence>
<comment type="caution">
    <text evidence="2">The sequence shown here is derived from an EMBL/GenBank/DDBJ whole genome shotgun (WGS) entry which is preliminary data.</text>
</comment>
<evidence type="ECO:0000256" key="1">
    <source>
        <dbReference type="SAM" id="MobiDB-lite"/>
    </source>
</evidence>
<sequence length="63" mass="7040">TQFTEASESTEDWQGPLRKCAAPLCEHLGQPCTPEPSGLERRFGGEKEDGPLHQGPWDHRNSH</sequence>
<dbReference type="EMBL" id="JASSZA010000006">
    <property type="protein sequence ID" value="KAK2107741.1"/>
    <property type="molecule type" value="Genomic_DNA"/>
</dbReference>